<evidence type="ECO:0000313" key="3">
    <source>
        <dbReference type="EMBL" id="CAE4627470.1"/>
    </source>
</evidence>
<proteinExistence type="predicted"/>
<evidence type="ECO:0000259" key="1">
    <source>
        <dbReference type="Pfam" id="PF01607"/>
    </source>
</evidence>
<accession>A0A6V2IYW9</accession>
<dbReference type="InterPro" id="IPR036508">
    <property type="entry name" value="Chitin-bd_dom_sf"/>
</dbReference>
<dbReference type="Pfam" id="PF01607">
    <property type="entry name" value="CBM_14"/>
    <property type="match status" value="1"/>
</dbReference>
<dbReference type="EMBL" id="HBNS01032596">
    <property type="protein sequence ID" value="CAE4627468.1"/>
    <property type="molecule type" value="Transcribed_RNA"/>
</dbReference>
<feature type="domain" description="Chitin-binding type-2" evidence="1">
    <location>
        <begin position="70"/>
        <end position="111"/>
    </location>
</feature>
<gene>
    <name evidence="2" type="ORF">DBRI00130_LOCUS25543</name>
    <name evidence="3" type="ORF">DBRI00130_LOCUS25544</name>
</gene>
<protein>
    <recommendedName>
        <fullName evidence="1">Chitin-binding type-2 domain-containing protein</fullName>
    </recommendedName>
</protein>
<dbReference type="EMBL" id="HBNS01032597">
    <property type="protein sequence ID" value="CAE4627470.1"/>
    <property type="molecule type" value="Transcribed_RNA"/>
</dbReference>
<evidence type="ECO:0000313" key="2">
    <source>
        <dbReference type="EMBL" id="CAE4627468.1"/>
    </source>
</evidence>
<dbReference type="Gene3D" id="2.170.140.10">
    <property type="entry name" value="Chitin binding domain"/>
    <property type="match status" value="1"/>
</dbReference>
<dbReference type="SUPFAM" id="SSF57625">
    <property type="entry name" value="Invertebrate chitin-binding proteins"/>
    <property type="match status" value="1"/>
</dbReference>
<reference evidence="3" key="1">
    <citation type="submission" date="2021-01" db="EMBL/GenBank/DDBJ databases">
        <authorList>
            <person name="Corre E."/>
            <person name="Pelletier E."/>
            <person name="Niang G."/>
            <person name="Scheremetjew M."/>
            <person name="Finn R."/>
            <person name="Kale V."/>
            <person name="Holt S."/>
            <person name="Cochrane G."/>
            <person name="Meng A."/>
            <person name="Brown T."/>
            <person name="Cohen L."/>
        </authorList>
    </citation>
    <scope>NUCLEOTIDE SEQUENCE</scope>
    <source>
        <strain evidence="3">GSO104</strain>
    </source>
</reference>
<organism evidence="3">
    <name type="scientific">Ditylum brightwellii</name>
    <dbReference type="NCBI Taxonomy" id="49249"/>
    <lineage>
        <taxon>Eukaryota</taxon>
        <taxon>Sar</taxon>
        <taxon>Stramenopiles</taxon>
        <taxon>Ochrophyta</taxon>
        <taxon>Bacillariophyta</taxon>
        <taxon>Mediophyceae</taxon>
        <taxon>Lithodesmiophycidae</taxon>
        <taxon>Lithodesmiales</taxon>
        <taxon>Lithodesmiaceae</taxon>
        <taxon>Ditylum</taxon>
    </lineage>
</organism>
<dbReference type="GO" id="GO:0008061">
    <property type="term" value="F:chitin binding"/>
    <property type="evidence" value="ECO:0007669"/>
    <property type="project" value="InterPro"/>
</dbReference>
<dbReference type="AlphaFoldDB" id="A0A6V2IYW9"/>
<name>A0A6V2IYW9_9STRA</name>
<dbReference type="GO" id="GO:0005576">
    <property type="term" value="C:extracellular region"/>
    <property type="evidence" value="ECO:0007669"/>
    <property type="project" value="InterPro"/>
</dbReference>
<dbReference type="InterPro" id="IPR002557">
    <property type="entry name" value="Chitin-bd_dom"/>
</dbReference>
<sequence>MKLSLQVAAFVFLQSKYVVSSASRDRHANQNEHGSSGIFTNLRGRELGSCFDCSDKNPCAPSLFTSDVYYYPRCGNVTSFVQCGNEGECHIQTCPSGLHWDADALVCSFPQPTHAPSVAPSSSPSASCFDCTNGRNPCDPLAEAGKYYYSNCDAHKYVQCSNAGQCYTHDCPANLQWDDAISTCVSV</sequence>